<dbReference type="Pfam" id="PF18553">
    <property type="entry name" value="PheRS_DBD3"/>
    <property type="match status" value="1"/>
</dbReference>
<dbReference type="Gene3D" id="3.30.1370.240">
    <property type="match status" value="1"/>
</dbReference>
<feature type="domain" description="Aminoacyl-transfer RNA synthetases class-II family profile" evidence="14">
    <location>
        <begin position="231"/>
        <end position="495"/>
    </location>
</feature>
<dbReference type="PANTHER" id="PTHR11538:SF40">
    <property type="entry name" value="PHENYLALANINE--TRNA LIGASE ALPHA SUBUNIT"/>
    <property type="match status" value="1"/>
</dbReference>
<evidence type="ECO:0000256" key="3">
    <source>
        <dbReference type="ARBA" id="ARBA00006703"/>
    </source>
</evidence>
<keyword evidence="10" id="KW-0460">Magnesium</keyword>
<evidence type="ECO:0000256" key="13">
    <source>
        <dbReference type="ARBA" id="ARBA00030612"/>
    </source>
</evidence>
<evidence type="ECO:0000256" key="5">
    <source>
        <dbReference type="ARBA" id="ARBA00022490"/>
    </source>
</evidence>
<dbReference type="GO" id="GO:0009328">
    <property type="term" value="C:phenylalanine-tRNA ligase complex"/>
    <property type="evidence" value="ECO:0007669"/>
    <property type="project" value="TreeGrafter"/>
</dbReference>
<name>D8LWU2_BLAHO</name>
<dbReference type="Proteomes" id="UP000008312">
    <property type="component" value="Unassembled WGS sequence"/>
</dbReference>
<dbReference type="GO" id="GO:0006432">
    <property type="term" value="P:phenylalanyl-tRNA aminoacylation"/>
    <property type="evidence" value="ECO:0007669"/>
    <property type="project" value="InterPro"/>
</dbReference>
<gene>
    <name evidence="15" type="ORF">GSBLH_T00000641001</name>
</gene>
<comment type="similarity">
    <text evidence="3">Belongs to the class-II aminoacyl-tRNA synthetase family. Phe-tRNA synthetase alpha subunit type 2 subfamily.</text>
</comment>
<evidence type="ECO:0000313" key="15">
    <source>
        <dbReference type="EMBL" id="CBK20281.2"/>
    </source>
</evidence>
<dbReference type="RefSeq" id="XP_012894329.1">
    <property type="nucleotide sequence ID" value="XM_013038875.1"/>
</dbReference>
<evidence type="ECO:0000256" key="10">
    <source>
        <dbReference type="ARBA" id="ARBA00022842"/>
    </source>
</evidence>
<dbReference type="InterPro" id="IPR040725">
    <property type="entry name" value="PheRS_DBD3"/>
</dbReference>
<dbReference type="NCBIfam" id="NF003210">
    <property type="entry name" value="PRK04172.1"/>
    <property type="match status" value="1"/>
</dbReference>
<dbReference type="OMA" id="QIEGWVM"/>
<dbReference type="InParanoid" id="D8LWU2"/>
<dbReference type="Pfam" id="PF18552">
    <property type="entry name" value="PheRS_DBD1"/>
    <property type="match status" value="1"/>
</dbReference>
<evidence type="ECO:0000256" key="2">
    <source>
        <dbReference type="ARBA" id="ARBA00004496"/>
    </source>
</evidence>
<dbReference type="GO" id="GO:0046872">
    <property type="term" value="F:metal ion binding"/>
    <property type="evidence" value="ECO:0007669"/>
    <property type="project" value="UniProtKB-KW"/>
</dbReference>
<dbReference type="Gene3D" id="1.10.10.2320">
    <property type="match status" value="1"/>
</dbReference>
<dbReference type="CDD" id="cd00496">
    <property type="entry name" value="PheRS_alpha_core"/>
    <property type="match status" value="1"/>
</dbReference>
<keyword evidence="16" id="KW-1185">Reference proteome</keyword>
<dbReference type="GO" id="GO:0004826">
    <property type="term" value="F:phenylalanine-tRNA ligase activity"/>
    <property type="evidence" value="ECO:0007669"/>
    <property type="project" value="UniProtKB-EC"/>
</dbReference>
<keyword evidence="12" id="KW-0030">Aminoacyl-tRNA synthetase</keyword>
<dbReference type="FunCoup" id="D8LWU2">
    <property type="interactions" value="639"/>
</dbReference>
<dbReference type="GeneID" id="24917943"/>
<keyword evidence="9" id="KW-0067">ATP-binding</keyword>
<keyword evidence="5" id="KW-0963">Cytoplasm</keyword>
<sequence length="544" mass="61938">MTELIENSLLRTLNEKGEIENSYDFAASLNVDHQAVVGVIKSLETDLLIKTEQLSQQFWTLTEEALSVLEKGSPELQVMKSIPSEGISNDALIAAVGQDLYKIGFSYCMKNKWVKKDKASGLITPLVSEPEDSLQIRLKSLHENNGSTDLLAPASADAKLLVRRQMVTLVTRKYYKVQKGEKFALERRKQQADITKDMLDADLSAITLKPYNFCALGKEPESGYLHPLLMVRAEFRKILLEMGFTEMPTNQFVESSFWNFDALFQPQSHPARDAQDTFFISDPASTLTVPEDYLQDVAKIHSEGGFGSFGYGYQWDRREAMKNILRTHTTAVTTKELYKAAKNPEGFKPMKCFSIDRVFRNETMDATHLAEFHQVELFVADRNLNLGHLIGMINDFFAKIGITDIRFKPAFNPYTEPSMEIFGFHPDLNRWTEIGNSGMFRPEMLRPMGLPEDVRCIACGLSLERPTMIKYHCKNIRELFGHKYDLDMSKNSALPRFYACLLKSVVELEGCFLAKGVVGWERMRRVRESEWIAVCEGERMDCSV</sequence>
<evidence type="ECO:0000256" key="6">
    <source>
        <dbReference type="ARBA" id="ARBA00022598"/>
    </source>
</evidence>
<keyword evidence="7" id="KW-0479">Metal-binding</keyword>
<dbReference type="InterPro" id="IPR004529">
    <property type="entry name" value="Phe-tRNA-synth_IIc_asu"/>
</dbReference>
<dbReference type="AlphaFoldDB" id="D8LWU2"/>
<comment type="cofactor">
    <cofactor evidence="1">
        <name>Mg(2+)</name>
        <dbReference type="ChEBI" id="CHEBI:18420"/>
    </cofactor>
</comment>
<evidence type="ECO:0000256" key="9">
    <source>
        <dbReference type="ARBA" id="ARBA00022840"/>
    </source>
</evidence>
<dbReference type="FunFam" id="3.30.930.10:FF:000178">
    <property type="entry name" value="Phenylalanyl-tRNA synthetase subunit alpha"/>
    <property type="match status" value="1"/>
</dbReference>
<dbReference type="InterPro" id="IPR006195">
    <property type="entry name" value="aa-tRNA-synth_II"/>
</dbReference>
<dbReference type="Pfam" id="PF01409">
    <property type="entry name" value="tRNA-synt_2d"/>
    <property type="match status" value="1"/>
</dbReference>
<accession>D8LWU2</accession>
<reference evidence="15" key="1">
    <citation type="submission" date="2010-02" db="EMBL/GenBank/DDBJ databases">
        <title>Sequencing and annotation of the Blastocystis hominis genome.</title>
        <authorList>
            <person name="Wincker P."/>
        </authorList>
    </citation>
    <scope>NUCLEOTIDE SEQUENCE</scope>
    <source>
        <strain evidence="15">Singapore isolate B</strain>
    </source>
</reference>
<dbReference type="OrthoDB" id="238316at2759"/>
<evidence type="ECO:0000256" key="8">
    <source>
        <dbReference type="ARBA" id="ARBA00022741"/>
    </source>
</evidence>
<evidence type="ECO:0000259" key="14">
    <source>
        <dbReference type="PROSITE" id="PS50862"/>
    </source>
</evidence>
<dbReference type="GO" id="GO:0005829">
    <property type="term" value="C:cytosol"/>
    <property type="evidence" value="ECO:0007669"/>
    <property type="project" value="TreeGrafter"/>
</dbReference>
<dbReference type="GO" id="GO:0000049">
    <property type="term" value="F:tRNA binding"/>
    <property type="evidence" value="ECO:0007669"/>
    <property type="project" value="InterPro"/>
</dbReference>
<dbReference type="EC" id="6.1.1.20" evidence="4"/>
<dbReference type="InterPro" id="IPR002319">
    <property type="entry name" value="Phenylalanyl-tRNA_Synthase"/>
</dbReference>
<keyword evidence="6" id="KW-0436">Ligase</keyword>
<keyword evidence="11" id="KW-0648">Protein biosynthesis</keyword>
<dbReference type="Gene3D" id="1.10.10.2330">
    <property type="match status" value="1"/>
</dbReference>
<dbReference type="Gene3D" id="3.30.930.10">
    <property type="entry name" value="Bira Bifunctional Protein, Domain 2"/>
    <property type="match status" value="1"/>
</dbReference>
<keyword evidence="8" id="KW-0547">Nucleotide-binding</keyword>
<organism evidence="15">
    <name type="scientific">Blastocystis hominis</name>
    <dbReference type="NCBI Taxonomy" id="12968"/>
    <lineage>
        <taxon>Eukaryota</taxon>
        <taxon>Sar</taxon>
        <taxon>Stramenopiles</taxon>
        <taxon>Bigyra</taxon>
        <taxon>Opalozoa</taxon>
        <taxon>Opalinata</taxon>
        <taxon>Blastocystidae</taxon>
        <taxon>Blastocystis</taxon>
    </lineage>
</organism>
<evidence type="ECO:0000256" key="12">
    <source>
        <dbReference type="ARBA" id="ARBA00023146"/>
    </source>
</evidence>
<evidence type="ECO:0000256" key="11">
    <source>
        <dbReference type="ARBA" id="ARBA00022917"/>
    </source>
</evidence>
<proteinExistence type="inferred from homology"/>
<comment type="subcellular location">
    <subcellularLocation>
        <location evidence="2">Cytoplasm</location>
    </subcellularLocation>
</comment>
<protein>
    <recommendedName>
        <fullName evidence="4">phenylalanine--tRNA ligase</fullName>
        <ecNumber evidence="4">6.1.1.20</ecNumber>
    </recommendedName>
    <alternativeName>
        <fullName evidence="13">Phenylalanyl-tRNA synthetase alpha subunit</fullName>
    </alternativeName>
</protein>
<dbReference type="SUPFAM" id="SSF55681">
    <property type="entry name" value="Class II aaRS and biotin synthetases"/>
    <property type="match status" value="1"/>
</dbReference>
<dbReference type="InterPro" id="IPR040724">
    <property type="entry name" value="PheRS_DBD1"/>
</dbReference>
<dbReference type="PROSITE" id="PS50862">
    <property type="entry name" value="AA_TRNA_LIGASE_II"/>
    <property type="match status" value="1"/>
</dbReference>
<dbReference type="EMBL" id="FN668638">
    <property type="protein sequence ID" value="CBK20281.2"/>
    <property type="molecule type" value="Genomic_DNA"/>
</dbReference>
<dbReference type="InterPro" id="IPR045864">
    <property type="entry name" value="aa-tRNA-synth_II/BPL/LPL"/>
</dbReference>
<evidence type="ECO:0000256" key="1">
    <source>
        <dbReference type="ARBA" id="ARBA00001946"/>
    </source>
</evidence>
<dbReference type="GO" id="GO:0005524">
    <property type="term" value="F:ATP binding"/>
    <property type="evidence" value="ECO:0007669"/>
    <property type="project" value="UniProtKB-KW"/>
</dbReference>
<dbReference type="NCBIfam" id="TIGR00468">
    <property type="entry name" value="pheS"/>
    <property type="match status" value="1"/>
</dbReference>
<evidence type="ECO:0000256" key="7">
    <source>
        <dbReference type="ARBA" id="ARBA00022723"/>
    </source>
</evidence>
<evidence type="ECO:0000313" key="16">
    <source>
        <dbReference type="Proteomes" id="UP000008312"/>
    </source>
</evidence>
<evidence type="ECO:0000256" key="4">
    <source>
        <dbReference type="ARBA" id="ARBA00012814"/>
    </source>
</evidence>
<dbReference type="PANTHER" id="PTHR11538">
    <property type="entry name" value="PHENYLALANYL-TRNA SYNTHETASE"/>
    <property type="match status" value="1"/>
</dbReference>